<dbReference type="Proteomes" id="UP000011529">
    <property type="component" value="Unassembled WGS sequence"/>
</dbReference>
<name>M2A828_9BACT</name>
<sequence length="59" mass="6774">MVASDGFKTAFTGDLWKLFGRTKLGRSTFEAWNPTGIWHRIVDHCQQHLTHIPLTNPTH</sequence>
<proteinExistence type="predicted"/>
<keyword evidence="2" id="KW-1185">Reference proteome</keyword>
<evidence type="ECO:0000313" key="2">
    <source>
        <dbReference type="Proteomes" id="UP000011529"/>
    </source>
</evidence>
<organism evidence="1 2">
    <name type="scientific">Rhodopirellula europaea 6C</name>
    <dbReference type="NCBI Taxonomy" id="1263867"/>
    <lineage>
        <taxon>Bacteria</taxon>
        <taxon>Pseudomonadati</taxon>
        <taxon>Planctomycetota</taxon>
        <taxon>Planctomycetia</taxon>
        <taxon>Pirellulales</taxon>
        <taxon>Pirellulaceae</taxon>
        <taxon>Rhodopirellula</taxon>
    </lineage>
</organism>
<dbReference type="AlphaFoldDB" id="M2A828"/>
<dbReference type="EMBL" id="ANMO01000088">
    <property type="protein sequence ID" value="EMB17791.1"/>
    <property type="molecule type" value="Genomic_DNA"/>
</dbReference>
<reference evidence="1" key="2">
    <citation type="journal article" date="2013" name="Mar. Genomics">
        <title>Expression of sulfatases in Rhodopirellula baltica and the diversity of sulfatases in the genus Rhodopirellula.</title>
        <authorList>
            <person name="Wegner C.E."/>
            <person name="Richter-Heitmann T."/>
            <person name="Klindworth A."/>
            <person name="Klockow C."/>
            <person name="Richter M."/>
            <person name="Achstetter T."/>
            <person name="Glockner F.O."/>
            <person name="Harder J."/>
        </authorList>
    </citation>
    <scope>NUCLEOTIDE SEQUENCE [LARGE SCALE GENOMIC DNA]</scope>
    <source>
        <strain evidence="1">6C</strain>
    </source>
</reference>
<comment type="caution">
    <text evidence="1">The sequence shown here is derived from an EMBL/GenBank/DDBJ whole genome shotgun (WGS) entry which is preliminary data.</text>
</comment>
<gene>
    <name evidence="1" type="ORF">RE6C_01502</name>
</gene>
<evidence type="ECO:0000313" key="1">
    <source>
        <dbReference type="EMBL" id="EMB17791.1"/>
    </source>
</evidence>
<accession>M2A828</accession>
<protein>
    <submittedName>
        <fullName evidence="1">Uncharacterized protein</fullName>
    </submittedName>
</protein>
<reference evidence="1" key="1">
    <citation type="submission" date="2012-11" db="EMBL/GenBank/DDBJ databases">
        <title>Permanent draft genomes of Rhodopirellula europaea strain SH398 and 6C.</title>
        <authorList>
            <person name="Richter M."/>
            <person name="Richter-Heitmann T."/>
            <person name="Frank C."/>
            <person name="Harder J."/>
            <person name="Glockner F.O."/>
        </authorList>
    </citation>
    <scope>NUCLEOTIDE SEQUENCE</scope>
    <source>
        <strain evidence="1">6C</strain>
    </source>
</reference>